<accession>A0ABM8VNF3</accession>
<gene>
    <name evidence="1" type="ORF">PAECIP111802_04956</name>
</gene>
<proteinExistence type="predicted"/>
<sequence length="65" mass="7268">MENYITGYIFQSGSRIVIDAGKLEYPISTVGNFEIWNGSEFVPAILDHIKVPEMSGTKARFKVTT</sequence>
<name>A0ABM8VNF3_9BACL</name>
<evidence type="ECO:0000313" key="1">
    <source>
        <dbReference type="EMBL" id="CAG7651409.1"/>
    </source>
</evidence>
<dbReference type="EMBL" id="CAJVCE010000016">
    <property type="protein sequence ID" value="CAG7651409.1"/>
    <property type="molecule type" value="Genomic_DNA"/>
</dbReference>
<reference evidence="1 2" key="1">
    <citation type="submission" date="2021-06" db="EMBL/GenBank/DDBJ databases">
        <authorList>
            <person name="Criscuolo A."/>
        </authorList>
    </citation>
    <scope>NUCLEOTIDE SEQUENCE [LARGE SCALE GENOMIC DNA]</scope>
    <source>
        <strain evidence="2">CIP 111802</strain>
    </source>
</reference>
<comment type="caution">
    <text evidence="1">The sequence shown here is derived from an EMBL/GenBank/DDBJ whole genome shotgun (WGS) entry which is preliminary data.</text>
</comment>
<dbReference type="Proteomes" id="UP000730618">
    <property type="component" value="Unassembled WGS sequence"/>
</dbReference>
<organism evidence="1 2">
    <name type="scientific">Paenibacillus allorhizosphaerae</name>
    <dbReference type="NCBI Taxonomy" id="2849866"/>
    <lineage>
        <taxon>Bacteria</taxon>
        <taxon>Bacillati</taxon>
        <taxon>Bacillota</taxon>
        <taxon>Bacilli</taxon>
        <taxon>Bacillales</taxon>
        <taxon>Paenibacillaceae</taxon>
        <taxon>Paenibacillus</taxon>
    </lineage>
</organism>
<dbReference type="RefSeq" id="WP_218101211.1">
    <property type="nucleotide sequence ID" value="NZ_CAJVCE010000016.1"/>
</dbReference>
<protein>
    <submittedName>
        <fullName evidence="1">Uncharacterized protein</fullName>
    </submittedName>
</protein>
<evidence type="ECO:0000313" key="2">
    <source>
        <dbReference type="Proteomes" id="UP000730618"/>
    </source>
</evidence>
<keyword evidence="2" id="KW-1185">Reference proteome</keyword>